<evidence type="ECO:0000313" key="3">
    <source>
        <dbReference type="EMBL" id="CAB9525695.1"/>
    </source>
</evidence>
<keyword evidence="2" id="KW-1133">Transmembrane helix</keyword>
<keyword evidence="2" id="KW-0472">Membrane</keyword>
<keyword evidence="2" id="KW-0812">Transmembrane</keyword>
<evidence type="ECO:0000313" key="4">
    <source>
        <dbReference type="Proteomes" id="UP001153069"/>
    </source>
</evidence>
<reference evidence="3" key="1">
    <citation type="submission" date="2020-06" db="EMBL/GenBank/DDBJ databases">
        <authorList>
            <consortium name="Plant Systems Biology data submission"/>
        </authorList>
    </citation>
    <scope>NUCLEOTIDE SEQUENCE</scope>
    <source>
        <strain evidence="3">D6</strain>
    </source>
</reference>
<organism evidence="3 4">
    <name type="scientific">Seminavis robusta</name>
    <dbReference type="NCBI Taxonomy" id="568900"/>
    <lineage>
        <taxon>Eukaryota</taxon>
        <taxon>Sar</taxon>
        <taxon>Stramenopiles</taxon>
        <taxon>Ochrophyta</taxon>
        <taxon>Bacillariophyta</taxon>
        <taxon>Bacillariophyceae</taxon>
        <taxon>Bacillariophycidae</taxon>
        <taxon>Naviculales</taxon>
        <taxon>Naviculaceae</taxon>
        <taxon>Seminavis</taxon>
    </lineage>
</organism>
<gene>
    <name evidence="3" type="ORF">SEMRO_1713_G292970.1</name>
</gene>
<feature type="compositionally biased region" description="Acidic residues" evidence="1">
    <location>
        <begin position="111"/>
        <end position="120"/>
    </location>
</feature>
<protein>
    <submittedName>
        <fullName evidence="3">Uncharacterized protein</fullName>
    </submittedName>
</protein>
<name>A0A9N8EVW4_9STRA</name>
<feature type="transmembrane region" description="Helical" evidence="2">
    <location>
        <begin position="83"/>
        <end position="104"/>
    </location>
</feature>
<evidence type="ECO:0000256" key="2">
    <source>
        <dbReference type="SAM" id="Phobius"/>
    </source>
</evidence>
<sequence length="137" mass="15126">MNSSCAGTRTVEDYQMSVFANTALESVSKPYKERACCSAHPFMACKDFDEKESTINDEASNKTTITIHVDVDPDNELPVSGPVLVWSILPLFAAGIALVALVWYKRRRDDDDAEEDGEQSPEDRSEGPPEETNPSEP</sequence>
<dbReference type="AlphaFoldDB" id="A0A9N8EVW4"/>
<accession>A0A9N8EVW4</accession>
<dbReference type="EMBL" id="CAICTM010001711">
    <property type="protein sequence ID" value="CAB9525695.1"/>
    <property type="molecule type" value="Genomic_DNA"/>
</dbReference>
<evidence type="ECO:0000256" key="1">
    <source>
        <dbReference type="SAM" id="MobiDB-lite"/>
    </source>
</evidence>
<proteinExistence type="predicted"/>
<feature type="region of interest" description="Disordered" evidence="1">
    <location>
        <begin position="109"/>
        <end position="137"/>
    </location>
</feature>
<keyword evidence="4" id="KW-1185">Reference proteome</keyword>
<dbReference type="Proteomes" id="UP001153069">
    <property type="component" value="Unassembled WGS sequence"/>
</dbReference>
<comment type="caution">
    <text evidence="3">The sequence shown here is derived from an EMBL/GenBank/DDBJ whole genome shotgun (WGS) entry which is preliminary data.</text>
</comment>